<accession>A0A0D7AXX8</accession>
<dbReference type="SUPFAM" id="SSF52047">
    <property type="entry name" value="RNI-like"/>
    <property type="match status" value="1"/>
</dbReference>
<dbReference type="InterPro" id="IPR032675">
    <property type="entry name" value="LRR_dom_sf"/>
</dbReference>
<feature type="domain" description="F-box" evidence="1">
    <location>
        <begin position="1"/>
        <end position="56"/>
    </location>
</feature>
<dbReference type="AlphaFoldDB" id="A0A0D7AXX8"/>
<dbReference type="PANTHER" id="PTHR16134:SF119">
    <property type="entry name" value="AT02038P-RELATED"/>
    <property type="match status" value="1"/>
</dbReference>
<dbReference type="OrthoDB" id="3365698at2759"/>
<dbReference type="Pfam" id="PF12937">
    <property type="entry name" value="F-box-like"/>
    <property type="match status" value="1"/>
</dbReference>
<dbReference type="STRING" id="1314674.A0A0D7AXX8"/>
<proteinExistence type="predicted"/>
<keyword evidence="3" id="KW-1185">Reference proteome</keyword>
<dbReference type="EMBL" id="KN880753">
    <property type="protein sequence ID" value="KIY62729.1"/>
    <property type="molecule type" value="Genomic_DNA"/>
</dbReference>
<organism evidence="2 3">
    <name type="scientific">Cylindrobasidium torrendii FP15055 ss-10</name>
    <dbReference type="NCBI Taxonomy" id="1314674"/>
    <lineage>
        <taxon>Eukaryota</taxon>
        <taxon>Fungi</taxon>
        <taxon>Dikarya</taxon>
        <taxon>Basidiomycota</taxon>
        <taxon>Agaricomycotina</taxon>
        <taxon>Agaricomycetes</taxon>
        <taxon>Agaricomycetidae</taxon>
        <taxon>Agaricales</taxon>
        <taxon>Marasmiineae</taxon>
        <taxon>Physalacriaceae</taxon>
        <taxon>Cylindrobasidium</taxon>
    </lineage>
</organism>
<evidence type="ECO:0000259" key="1">
    <source>
        <dbReference type="PROSITE" id="PS50181"/>
    </source>
</evidence>
<dbReference type="SUPFAM" id="SSF81383">
    <property type="entry name" value="F-box domain"/>
    <property type="match status" value="1"/>
</dbReference>
<dbReference type="InterPro" id="IPR001810">
    <property type="entry name" value="F-box_dom"/>
</dbReference>
<gene>
    <name evidence="2" type="ORF">CYLTODRAFT_414519</name>
</gene>
<dbReference type="PANTHER" id="PTHR16134">
    <property type="entry name" value="F-BOX/TPR REPEAT PROTEIN POF3"/>
    <property type="match status" value="1"/>
</dbReference>
<name>A0A0D7AXX8_9AGAR</name>
<protein>
    <recommendedName>
        <fullName evidence="1">F-box domain-containing protein</fullName>
    </recommendedName>
</protein>
<dbReference type="PROSITE" id="PS50181">
    <property type="entry name" value="FBOX"/>
    <property type="match status" value="1"/>
</dbReference>
<evidence type="ECO:0000313" key="3">
    <source>
        <dbReference type="Proteomes" id="UP000054007"/>
    </source>
</evidence>
<dbReference type="Proteomes" id="UP000054007">
    <property type="component" value="Unassembled WGS sequence"/>
</dbReference>
<dbReference type="InterPro" id="IPR036047">
    <property type="entry name" value="F-box-like_dom_sf"/>
</dbReference>
<evidence type="ECO:0000313" key="2">
    <source>
        <dbReference type="EMBL" id="KIY62729.1"/>
    </source>
</evidence>
<sequence>MDNIPNDVLLEIFRTLFDERNNWVSIGNKKTPWSIATVCRRWRSLVLGTPTFWNNINIPSASCGMQSTGLALETTLSRSGTLPISIHLSQRECPLSTHAIAALNTSVDRLKTLMIWGNDEGEKFLGGFGFPWPMPQLRCLKIDILTRRGKIFDLAAYLRPFSDCPSLEELHVTALELPTPERQVLPRDVAGLDFLWGKLVVLRLDVPMYFKTFLNVLQSCVRLKSLTLGRWCQNISVEEAYEFPLVLLPFLETLNAIHPESSIVLTRLHVPNLVELTMSLWDGYTLNLLLEVSGPLRALRTLRFVDSGDFTEEIFTEESLISSLDPMTSLPSLEVVCLRLRTASLPLALNKLVSLAPSLHLKTIWLSEWSRTPQKSELCQSIAVADSFQALVAAFLGEKKRTLECVYLDFSQGRPPPKVPEISYIPEDLQNTPLLQRLSEFQDLIVVVSL</sequence>
<reference evidence="2 3" key="1">
    <citation type="journal article" date="2015" name="Fungal Genet. Biol.">
        <title>Evolution of novel wood decay mechanisms in Agaricales revealed by the genome sequences of Fistulina hepatica and Cylindrobasidium torrendii.</title>
        <authorList>
            <person name="Floudas D."/>
            <person name="Held B.W."/>
            <person name="Riley R."/>
            <person name="Nagy L.G."/>
            <person name="Koehler G."/>
            <person name="Ransdell A.S."/>
            <person name="Younus H."/>
            <person name="Chow J."/>
            <person name="Chiniquy J."/>
            <person name="Lipzen A."/>
            <person name="Tritt A."/>
            <person name="Sun H."/>
            <person name="Haridas S."/>
            <person name="LaButti K."/>
            <person name="Ohm R.A."/>
            <person name="Kues U."/>
            <person name="Blanchette R.A."/>
            <person name="Grigoriev I.V."/>
            <person name="Minto R.E."/>
            <person name="Hibbett D.S."/>
        </authorList>
    </citation>
    <scope>NUCLEOTIDE SEQUENCE [LARGE SCALE GENOMIC DNA]</scope>
    <source>
        <strain evidence="2 3">FP15055 ss-10</strain>
    </source>
</reference>
<dbReference type="Gene3D" id="3.80.10.10">
    <property type="entry name" value="Ribonuclease Inhibitor"/>
    <property type="match status" value="1"/>
</dbReference>